<dbReference type="EMBL" id="VSRR010012123">
    <property type="protein sequence ID" value="MPC54122.1"/>
    <property type="molecule type" value="Genomic_DNA"/>
</dbReference>
<accession>A0A5B7G588</accession>
<evidence type="ECO:0000313" key="1">
    <source>
        <dbReference type="EMBL" id="MPC54122.1"/>
    </source>
</evidence>
<gene>
    <name evidence="1" type="ORF">E2C01_048029</name>
</gene>
<reference evidence="1 2" key="1">
    <citation type="submission" date="2019-05" db="EMBL/GenBank/DDBJ databases">
        <title>Another draft genome of Portunus trituberculatus and its Hox gene families provides insights of decapod evolution.</title>
        <authorList>
            <person name="Jeong J.-H."/>
            <person name="Song I."/>
            <person name="Kim S."/>
            <person name="Choi T."/>
            <person name="Kim D."/>
            <person name="Ryu S."/>
            <person name="Kim W."/>
        </authorList>
    </citation>
    <scope>NUCLEOTIDE SEQUENCE [LARGE SCALE GENOMIC DNA]</scope>
    <source>
        <tissue evidence="1">Muscle</tissue>
    </source>
</reference>
<keyword evidence="2" id="KW-1185">Reference proteome</keyword>
<name>A0A5B7G588_PORTR</name>
<comment type="caution">
    <text evidence="1">The sequence shown here is derived from an EMBL/GenBank/DDBJ whole genome shotgun (WGS) entry which is preliminary data.</text>
</comment>
<evidence type="ECO:0000313" key="2">
    <source>
        <dbReference type="Proteomes" id="UP000324222"/>
    </source>
</evidence>
<dbReference type="AlphaFoldDB" id="A0A5B7G588"/>
<protein>
    <submittedName>
        <fullName evidence="1">Uncharacterized protein</fullName>
    </submittedName>
</protein>
<dbReference type="Proteomes" id="UP000324222">
    <property type="component" value="Unassembled WGS sequence"/>
</dbReference>
<proteinExistence type="predicted"/>
<sequence>MSPIISDLPQRTTASQHHISAALHLPGITTLPNLHPAMSRAPPHLAPSPGTHLQCDRSAGTYALHRSWCTGRY</sequence>
<organism evidence="1 2">
    <name type="scientific">Portunus trituberculatus</name>
    <name type="common">Swimming crab</name>
    <name type="synonym">Neptunus trituberculatus</name>
    <dbReference type="NCBI Taxonomy" id="210409"/>
    <lineage>
        <taxon>Eukaryota</taxon>
        <taxon>Metazoa</taxon>
        <taxon>Ecdysozoa</taxon>
        <taxon>Arthropoda</taxon>
        <taxon>Crustacea</taxon>
        <taxon>Multicrustacea</taxon>
        <taxon>Malacostraca</taxon>
        <taxon>Eumalacostraca</taxon>
        <taxon>Eucarida</taxon>
        <taxon>Decapoda</taxon>
        <taxon>Pleocyemata</taxon>
        <taxon>Brachyura</taxon>
        <taxon>Eubrachyura</taxon>
        <taxon>Portunoidea</taxon>
        <taxon>Portunidae</taxon>
        <taxon>Portuninae</taxon>
        <taxon>Portunus</taxon>
    </lineage>
</organism>